<name>A0ABP4FXG7_9PSEU</name>
<accession>A0ABP4FXG7</accession>
<sequence length="55" mass="5891">MLTSCGGYGDVLVQPRTLAASTAGRDIRRPGRRFLKPAPSDTASPFDDGHRYSAP</sequence>
<dbReference type="Proteomes" id="UP001500467">
    <property type="component" value="Unassembled WGS sequence"/>
</dbReference>
<evidence type="ECO:0000256" key="1">
    <source>
        <dbReference type="SAM" id="MobiDB-lite"/>
    </source>
</evidence>
<evidence type="ECO:0000313" key="2">
    <source>
        <dbReference type="EMBL" id="GAA1205494.1"/>
    </source>
</evidence>
<feature type="region of interest" description="Disordered" evidence="1">
    <location>
        <begin position="22"/>
        <end position="55"/>
    </location>
</feature>
<comment type="caution">
    <text evidence="2">The sequence shown here is derived from an EMBL/GenBank/DDBJ whole genome shotgun (WGS) entry which is preliminary data.</text>
</comment>
<reference evidence="3" key="1">
    <citation type="journal article" date="2019" name="Int. J. Syst. Evol. Microbiol.">
        <title>The Global Catalogue of Microorganisms (GCM) 10K type strain sequencing project: providing services to taxonomists for standard genome sequencing and annotation.</title>
        <authorList>
            <consortium name="The Broad Institute Genomics Platform"/>
            <consortium name="The Broad Institute Genome Sequencing Center for Infectious Disease"/>
            <person name="Wu L."/>
            <person name="Ma J."/>
        </authorList>
    </citation>
    <scope>NUCLEOTIDE SEQUENCE [LARGE SCALE GENOMIC DNA]</scope>
    <source>
        <strain evidence="3">JCM 13022</strain>
    </source>
</reference>
<organism evidence="2 3">
    <name type="scientific">Prauserella alba</name>
    <dbReference type="NCBI Taxonomy" id="176898"/>
    <lineage>
        <taxon>Bacteria</taxon>
        <taxon>Bacillati</taxon>
        <taxon>Actinomycetota</taxon>
        <taxon>Actinomycetes</taxon>
        <taxon>Pseudonocardiales</taxon>
        <taxon>Pseudonocardiaceae</taxon>
        <taxon>Prauserella</taxon>
    </lineage>
</organism>
<gene>
    <name evidence="2" type="ORF">GCM10009675_25360</name>
</gene>
<keyword evidence="3" id="KW-1185">Reference proteome</keyword>
<protein>
    <submittedName>
        <fullName evidence="2">Uncharacterized protein</fullName>
    </submittedName>
</protein>
<dbReference type="EMBL" id="BAAALM010000008">
    <property type="protein sequence ID" value="GAA1205494.1"/>
    <property type="molecule type" value="Genomic_DNA"/>
</dbReference>
<proteinExistence type="predicted"/>
<evidence type="ECO:0000313" key="3">
    <source>
        <dbReference type="Proteomes" id="UP001500467"/>
    </source>
</evidence>